<feature type="transmembrane region" description="Helical" evidence="1">
    <location>
        <begin position="134"/>
        <end position="152"/>
    </location>
</feature>
<dbReference type="SUPFAM" id="SSF55874">
    <property type="entry name" value="ATPase domain of HSP90 chaperone/DNA topoisomerase II/histidine kinase"/>
    <property type="match status" value="1"/>
</dbReference>
<keyword evidence="1" id="KW-0812">Transmembrane</keyword>
<feature type="domain" description="Sensor histidine kinase NatK-like C-terminal" evidence="2">
    <location>
        <begin position="342"/>
        <end position="449"/>
    </location>
</feature>
<keyword evidence="1" id="KW-1133">Transmembrane helix</keyword>
<keyword evidence="4" id="KW-1185">Reference proteome</keyword>
<keyword evidence="1" id="KW-0472">Membrane</keyword>
<gene>
    <name evidence="3" type="ORF">RASY3_03425</name>
</gene>
<accession>A0A011W0H6</accession>
<feature type="transmembrane region" description="Helical" evidence="1">
    <location>
        <begin position="12"/>
        <end position="34"/>
    </location>
</feature>
<dbReference type="OrthoDB" id="3173688at2"/>
<dbReference type="PANTHER" id="PTHR40448:SF1">
    <property type="entry name" value="TWO-COMPONENT SENSOR HISTIDINE KINASE"/>
    <property type="match status" value="1"/>
</dbReference>
<dbReference type="PANTHER" id="PTHR40448">
    <property type="entry name" value="TWO-COMPONENT SENSOR HISTIDINE KINASE"/>
    <property type="match status" value="1"/>
</dbReference>
<dbReference type="GO" id="GO:0042802">
    <property type="term" value="F:identical protein binding"/>
    <property type="evidence" value="ECO:0007669"/>
    <property type="project" value="TreeGrafter"/>
</dbReference>
<dbReference type="InterPro" id="IPR032834">
    <property type="entry name" value="NatK-like_C"/>
</dbReference>
<dbReference type="CDD" id="cd16935">
    <property type="entry name" value="HATPase_AgrC-ComD-like"/>
    <property type="match status" value="1"/>
</dbReference>
<dbReference type="Proteomes" id="UP000021369">
    <property type="component" value="Unassembled WGS sequence"/>
</dbReference>
<dbReference type="Pfam" id="PF14501">
    <property type="entry name" value="HATPase_c_5"/>
    <property type="match status" value="1"/>
</dbReference>
<comment type="caution">
    <text evidence="3">The sequence shown here is derived from an EMBL/GenBank/DDBJ whole genome shotgun (WGS) entry which is preliminary data.</text>
</comment>
<sequence length="453" mass="50974">MDPIDIASMVSISTDFLVGILSFLAGALIIHCFYDDSLVINRKKVLIYSASCLLMEVLSCLFEWSFFAVVIFLSAAVLGAWGSKGRKIRLGAKTVLAMALCVMNTFILAQICTYCAGLEGLLNISSDEKLVERFNFTNIFAIIFMLIIVLYLTRQYIRRGRTMPFRLADKIYVTLYCIYMVAVETAYVTFEKDKTTLTAEYRSVRVMLSLVCIAIAVLLPLLILRNRQTDYFNKLSEQHRSFLEAELAASKQFKEAQEETSAFRHDVRNNLSVVAMLMDEGKFDEAKHFIEDMHTNVSALSPKIVTGDEMLDSLIASKMAKMSEEGIDFTIDGVADGGMGWKAIDICTVFANALDNAIEACMRTEPDTDRFIRLEIRKTAHQRLMTLTNTSPDGVDCEKLMMNGVHLTSKADKQLHGYGVRNIRKTVEKYGGMTRLSCENGVFRLEMILSINM</sequence>
<dbReference type="EMBL" id="JEOB01000001">
    <property type="protein sequence ID" value="EXM41056.1"/>
    <property type="molecule type" value="Genomic_DNA"/>
</dbReference>
<dbReference type="RefSeq" id="WP_037285067.1">
    <property type="nucleotide sequence ID" value="NZ_JEOB01000001.1"/>
</dbReference>
<reference evidence="3 4" key="1">
    <citation type="submission" date="2013-06" db="EMBL/GenBank/DDBJ databases">
        <title>Rumen cellulosomics: divergent fiber-degrading strategies revealed by comparative genome-wide analysis of six Ruminococcal strains.</title>
        <authorList>
            <person name="Dassa B."/>
            <person name="Borovok I."/>
            <person name="Lamed R."/>
            <person name="Flint H."/>
            <person name="Yeoman C.J."/>
            <person name="White B."/>
            <person name="Bayer E.A."/>
        </authorList>
    </citation>
    <scope>NUCLEOTIDE SEQUENCE [LARGE SCALE GENOMIC DNA]</scope>
    <source>
        <strain evidence="3 4">SY3</strain>
    </source>
</reference>
<name>A0A011W0H6_RUMAL</name>
<dbReference type="Gene3D" id="3.30.565.10">
    <property type="entry name" value="Histidine kinase-like ATPase, C-terminal domain"/>
    <property type="match status" value="1"/>
</dbReference>
<evidence type="ECO:0000313" key="4">
    <source>
        <dbReference type="Proteomes" id="UP000021369"/>
    </source>
</evidence>
<protein>
    <recommendedName>
        <fullName evidence="2">Sensor histidine kinase NatK-like C-terminal domain-containing protein</fullName>
    </recommendedName>
</protein>
<dbReference type="AlphaFoldDB" id="A0A011W0H6"/>
<feature type="transmembrane region" description="Helical" evidence="1">
    <location>
        <begin position="64"/>
        <end position="83"/>
    </location>
</feature>
<evidence type="ECO:0000313" key="3">
    <source>
        <dbReference type="EMBL" id="EXM41056.1"/>
    </source>
</evidence>
<evidence type="ECO:0000259" key="2">
    <source>
        <dbReference type="Pfam" id="PF14501"/>
    </source>
</evidence>
<dbReference type="InterPro" id="IPR036890">
    <property type="entry name" value="HATPase_C_sf"/>
</dbReference>
<proteinExistence type="predicted"/>
<dbReference type="PATRIC" id="fig|1341156.4.peg.409"/>
<evidence type="ECO:0000256" key="1">
    <source>
        <dbReference type="SAM" id="Phobius"/>
    </source>
</evidence>
<feature type="transmembrane region" description="Helical" evidence="1">
    <location>
        <begin position="173"/>
        <end position="190"/>
    </location>
</feature>
<organism evidence="3 4">
    <name type="scientific">Ruminococcus albus SY3</name>
    <dbReference type="NCBI Taxonomy" id="1341156"/>
    <lineage>
        <taxon>Bacteria</taxon>
        <taxon>Bacillati</taxon>
        <taxon>Bacillota</taxon>
        <taxon>Clostridia</taxon>
        <taxon>Eubacteriales</taxon>
        <taxon>Oscillospiraceae</taxon>
        <taxon>Ruminococcus</taxon>
    </lineage>
</organism>
<feature type="transmembrane region" description="Helical" evidence="1">
    <location>
        <begin position="95"/>
        <end position="122"/>
    </location>
</feature>
<feature type="transmembrane region" description="Helical" evidence="1">
    <location>
        <begin position="202"/>
        <end position="224"/>
    </location>
</feature>